<dbReference type="Proteomes" id="UP001218638">
    <property type="component" value="Chromosome"/>
</dbReference>
<keyword evidence="1" id="KW-1003">Cell membrane</keyword>
<dbReference type="InterPro" id="IPR050768">
    <property type="entry name" value="UPF0353/GerABKA_families"/>
</dbReference>
<dbReference type="PROSITE" id="PS50234">
    <property type="entry name" value="VWFA"/>
    <property type="match status" value="1"/>
</dbReference>
<dbReference type="InterPro" id="IPR002035">
    <property type="entry name" value="VWF_A"/>
</dbReference>
<dbReference type="InterPro" id="IPR036465">
    <property type="entry name" value="vWFA_dom_sf"/>
</dbReference>
<keyword evidence="4 5" id="KW-0472">Membrane</keyword>
<dbReference type="Gene3D" id="3.40.50.410">
    <property type="entry name" value="von Willebrand factor, type A domain"/>
    <property type="match status" value="1"/>
</dbReference>
<keyword evidence="3 5" id="KW-1133">Transmembrane helix</keyword>
<keyword evidence="2 5" id="KW-0812">Transmembrane</keyword>
<name>A0AAF0I3M1_9BACT</name>
<evidence type="ECO:0000256" key="4">
    <source>
        <dbReference type="ARBA" id="ARBA00023136"/>
    </source>
</evidence>
<feature type="domain" description="VWFA" evidence="6">
    <location>
        <begin position="86"/>
        <end position="297"/>
    </location>
</feature>
<protein>
    <submittedName>
        <fullName evidence="7">VWA domain-containing protein</fullName>
    </submittedName>
</protein>
<dbReference type="SMART" id="SM00327">
    <property type="entry name" value="VWA"/>
    <property type="match status" value="1"/>
</dbReference>
<organism evidence="7 8">
    <name type="scientific">Synoicihabitans lomoniglobus</name>
    <dbReference type="NCBI Taxonomy" id="2909285"/>
    <lineage>
        <taxon>Bacteria</taxon>
        <taxon>Pseudomonadati</taxon>
        <taxon>Verrucomicrobiota</taxon>
        <taxon>Opitutia</taxon>
        <taxon>Opitutales</taxon>
        <taxon>Opitutaceae</taxon>
        <taxon>Synoicihabitans</taxon>
    </lineage>
</organism>
<dbReference type="RefSeq" id="WP_330931189.1">
    <property type="nucleotide sequence ID" value="NZ_CP119075.1"/>
</dbReference>
<dbReference type="Pfam" id="PF13519">
    <property type="entry name" value="VWA_2"/>
    <property type="match status" value="1"/>
</dbReference>
<sequence>MDSFAFQEPGWLGLLMGVPLVAWLRWRRGTNALVVPFAAAWFRPGLSPASPWPSWLAVGGIVLAVLALARPQVLEGHEEVLKEGYDIMLAIDLSGSMLAEDYERAGQQLNRLEAIKPVIKAFIADRPDDRIGLIVFAGRAYTLAPPTFDHEWLARQTEKLKIGLMEDGTAIGDGLGMALARLDHGNGEMDTSPAGAEQASSAFVVLLTDGSNNHGALKPMQAAAIAAARRVPVYTIGAGKEGTAPFPIFDSRGQKTGYRRIVSDLDENALRQISAMTSGQFYRADSSDTVAAAFAAIDANQKVSFQARAHLRARDLFAWFMAASIGITAVGALASRLPGSREVIV</sequence>
<gene>
    <name evidence="7" type="ORF">PXH66_03940</name>
</gene>
<reference evidence="7" key="1">
    <citation type="submission" date="2023-03" db="EMBL/GenBank/DDBJ databases">
        <title>Lomoglobus Profundus gen. nov., sp. nov., a novel member of the phylum Verrucomicrobia, isolated from deep-marine sediment of South China Sea.</title>
        <authorList>
            <person name="Ahmad T."/>
            <person name="Ishaq S.E."/>
            <person name="Wang F."/>
        </authorList>
    </citation>
    <scope>NUCLEOTIDE SEQUENCE</scope>
    <source>
        <strain evidence="7">LMO-M01</strain>
    </source>
</reference>
<dbReference type="SUPFAM" id="SSF53300">
    <property type="entry name" value="vWA-like"/>
    <property type="match status" value="1"/>
</dbReference>
<evidence type="ECO:0000256" key="2">
    <source>
        <dbReference type="ARBA" id="ARBA00022692"/>
    </source>
</evidence>
<evidence type="ECO:0000256" key="3">
    <source>
        <dbReference type="ARBA" id="ARBA00022989"/>
    </source>
</evidence>
<dbReference type="KEGG" id="slom:PXH66_03940"/>
<evidence type="ECO:0000256" key="1">
    <source>
        <dbReference type="ARBA" id="ARBA00022475"/>
    </source>
</evidence>
<evidence type="ECO:0000313" key="7">
    <source>
        <dbReference type="EMBL" id="WED66000.1"/>
    </source>
</evidence>
<feature type="transmembrane region" description="Helical" evidence="5">
    <location>
        <begin position="316"/>
        <end position="335"/>
    </location>
</feature>
<dbReference type="EMBL" id="CP119075">
    <property type="protein sequence ID" value="WED66000.1"/>
    <property type="molecule type" value="Genomic_DNA"/>
</dbReference>
<evidence type="ECO:0000313" key="8">
    <source>
        <dbReference type="Proteomes" id="UP001218638"/>
    </source>
</evidence>
<keyword evidence="8" id="KW-1185">Reference proteome</keyword>
<dbReference type="PANTHER" id="PTHR22550">
    <property type="entry name" value="SPORE GERMINATION PROTEIN"/>
    <property type="match status" value="1"/>
</dbReference>
<feature type="transmembrane region" description="Helical" evidence="5">
    <location>
        <begin position="9"/>
        <end position="26"/>
    </location>
</feature>
<accession>A0AAF0I3M1</accession>
<dbReference type="PANTHER" id="PTHR22550:SF5">
    <property type="entry name" value="LEUCINE ZIPPER PROTEIN 4"/>
    <property type="match status" value="1"/>
</dbReference>
<proteinExistence type="predicted"/>
<dbReference type="AlphaFoldDB" id="A0AAF0I3M1"/>
<evidence type="ECO:0000256" key="5">
    <source>
        <dbReference type="SAM" id="Phobius"/>
    </source>
</evidence>
<evidence type="ECO:0000259" key="6">
    <source>
        <dbReference type="PROSITE" id="PS50234"/>
    </source>
</evidence>